<dbReference type="InterPro" id="IPR050342">
    <property type="entry name" value="HMGB"/>
</dbReference>
<feature type="compositionally biased region" description="Polar residues" evidence="5">
    <location>
        <begin position="373"/>
        <end position="383"/>
    </location>
</feature>
<organism evidence="8 9">
    <name type="scientific">Chrysophaeum taylorii</name>
    <dbReference type="NCBI Taxonomy" id="2483200"/>
    <lineage>
        <taxon>Eukaryota</taxon>
        <taxon>Sar</taxon>
        <taxon>Stramenopiles</taxon>
        <taxon>Ochrophyta</taxon>
        <taxon>Pelagophyceae</taxon>
        <taxon>Pelagomonadales</taxon>
        <taxon>Pelagomonadaceae</taxon>
        <taxon>Chrysophaeum</taxon>
    </lineage>
</organism>
<reference evidence="8" key="1">
    <citation type="submission" date="2023-01" db="EMBL/GenBank/DDBJ databases">
        <title>Metagenome sequencing of chrysophaentin producing Chrysophaeum taylorii.</title>
        <authorList>
            <person name="Davison J."/>
            <person name="Bewley C."/>
        </authorList>
    </citation>
    <scope>NUCLEOTIDE SEQUENCE</scope>
    <source>
        <strain evidence="8">NIES-1699</strain>
    </source>
</reference>
<dbReference type="PROSITE" id="PS50118">
    <property type="entry name" value="HMG_BOX_2"/>
    <property type="match status" value="2"/>
</dbReference>
<dbReference type="Proteomes" id="UP001230188">
    <property type="component" value="Unassembled WGS sequence"/>
</dbReference>
<evidence type="ECO:0000256" key="3">
    <source>
        <dbReference type="ARBA" id="ARBA00023242"/>
    </source>
</evidence>
<feature type="region of interest" description="Disordered" evidence="5">
    <location>
        <begin position="25"/>
        <end position="122"/>
    </location>
</feature>
<evidence type="ECO:0000259" key="7">
    <source>
        <dbReference type="PROSITE" id="PS50800"/>
    </source>
</evidence>
<dbReference type="InterPro" id="IPR003034">
    <property type="entry name" value="SAP_dom"/>
</dbReference>
<feature type="compositionally biased region" description="Pro residues" evidence="5">
    <location>
        <begin position="543"/>
        <end position="552"/>
    </location>
</feature>
<accession>A0AAD7UC96</accession>
<comment type="caution">
    <text evidence="8">The sequence shown here is derived from an EMBL/GenBank/DDBJ whole genome shotgun (WGS) entry which is preliminary data.</text>
</comment>
<dbReference type="InterPro" id="IPR036910">
    <property type="entry name" value="HMG_box_dom_sf"/>
</dbReference>
<keyword evidence="2 4" id="KW-0238">DNA-binding</keyword>
<feature type="compositionally biased region" description="Acidic residues" evidence="5">
    <location>
        <begin position="521"/>
        <end position="531"/>
    </location>
</feature>
<evidence type="ECO:0000256" key="2">
    <source>
        <dbReference type="ARBA" id="ARBA00023125"/>
    </source>
</evidence>
<feature type="DNA-binding region" description="HMG box" evidence="4">
    <location>
        <begin position="202"/>
        <end position="266"/>
    </location>
</feature>
<evidence type="ECO:0000256" key="1">
    <source>
        <dbReference type="ARBA" id="ARBA00004123"/>
    </source>
</evidence>
<evidence type="ECO:0000256" key="5">
    <source>
        <dbReference type="SAM" id="MobiDB-lite"/>
    </source>
</evidence>
<feature type="region of interest" description="Disordered" evidence="5">
    <location>
        <begin position="505"/>
        <end position="567"/>
    </location>
</feature>
<evidence type="ECO:0008006" key="10">
    <source>
        <dbReference type="Google" id="ProtNLM"/>
    </source>
</evidence>
<protein>
    <recommendedName>
        <fullName evidence="10">HMG box domain-containing protein</fullName>
    </recommendedName>
</protein>
<dbReference type="GO" id="GO:0003677">
    <property type="term" value="F:DNA binding"/>
    <property type="evidence" value="ECO:0007669"/>
    <property type="project" value="UniProtKB-UniRule"/>
</dbReference>
<feature type="compositionally biased region" description="Low complexity" evidence="5">
    <location>
        <begin position="25"/>
        <end position="50"/>
    </location>
</feature>
<dbReference type="PROSITE" id="PS50800">
    <property type="entry name" value="SAP"/>
    <property type="match status" value="1"/>
</dbReference>
<dbReference type="SUPFAM" id="SSF47095">
    <property type="entry name" value="HMG-box"/>
    <property type="match status" value="2"/>
</dbReference>
<feature type="domain" description="HMG box" evidence="6">
    <location>
        <begin position="121"/>
        <end position="191"/>
    </location>
</feature>
<feature type="compositionally biased region" description="Basic and acidic residues" evidence="5">
    <location>
        <begin position="358"/>
        <end position="369"/>
    </location>
</feature>
<feature type="compositionally biased region" description="Low complexity" evidence="5">
    <location>
        <begin position="532"/>
        <end position="542"/>
    </location>
</feature>
<dbReference type="SMART" id="SM00398">
    <property type="entry name" value="HMG"/>
    <property type="match status" value="2"/>
</dbReference>
<dbReference type="InterPro" id="IPR009071">
    <property type="entry name" value="HMG_box_dom"/>
</dbReference>
<evidence type="ECO:0000313" key="8">
    <source>
        <dbReference type="EMBL" id="KAJ8601088.1"/>
    </source>
</evidence>
<evidence type="ECO:0000313" key="9">
    <source>
        <dbReference type="Proteomes" id="UP001230188"/>
    </source>
</evidence>
<dbReference type="GO" id="GO:0005634">
    <property type="term" value="C:nucleus"/>
    <property type="evidence" value="ECO:0007669"/>
    <property type="project" value="UniProtKB-SubCell"/>
</dbReference>
<dbReference type="EMBL" id="JAQMWT010000453">
    <property type="protein sequence ID" value="KAJ8601088.1"/>
    <property type="molecule type" value="Genomic_DNA"/>
</dbReference>
<proteinExistence type="predicted"/>
<dbReference type="Pfam" id="PF00505">
    <property type="entry name" value="HMG_box"/>
    <property type="match status" value="2"/>
</dbReference>
<keyword evidence="9" id="KW-1185">Reference proteome</keyword>
<dbReference type="CDD" id="cd00084">
    <property type="entry name" value="HMG-box_SF"/>
    <property type="match status" value="1"/>
</dbReference>
<dbReference type="PANTHER" id="PTHR48112:SF32">
    <property type="entry name" value="HIGH MOBILITY GROUP PROTEIN B3"/>
    <property type="match status" value="1"/>
</dbReference>
<feature type="DNA-binding region" description="HMG box" evidence="4">
    <location>
        <begin position="121"/>
        <end position="191"/>
    </location>
</feature>
<feature type="region of interest" description="Disordered" evidence="5">
    <location>
        <begin position="356"/>
        <end position="386"/>
    </location>
</feature>
<comment type="subcellular location">
    <subcellularLocation>
        <location evidence="1">Nucleus</location>
    </subcellularLocation>
</comment>
<name>A0AAD7UC96_9STRA</name>
<dbReference type="AlphaFoldDB" id="A0AAD7UC96"/>
<keyword evidence="3 4" id="KW-0539">Nucleus</keyword>
<evidence type="ECO:0000259" key="6">
    <source>
        <dbReference type="PROSITE" id="PS50118"/>
    </source>
</evidence>
<sequence>MSASGEMVASNEEATGMAVEVPAAAAAAMEAGGEPPASGGPGEPASAVGEMMDTSGAAVRGNDKQLEQSESQAVTDSAATSHVVLSDAKGGVEETGEVVAQQKKKKKRKASTNAAPGTKRPKRPKTAYHFFYDIRRAEMIADLEAKKEPVDNNRISQLIGEEWKTVKDKTKYEAMAATAKVDYDKAVAAYEATGASMDDCQPKKPLSAYMLFFQAKHAQTPEASVTDFAKETGRQWKELGDDDKAPFLQAAKRQRDFYEAQMALMAKTKTDLVGATFVDSCASGRNARVETYDEEADTYKVVYDDEDLDDDDDAGALADKATSPICLAELRARVCGDEKAAKKFHDSATKALRRRKRELAAKEKEEKKAATKINAQQQQQRETTAPPVLVVDKGVTAGKKESVLADEEMWNVVRISRRLIGGACVQNLKKMCAAVGVSVGGSKSLLGTRLEHYLRDHHFQDHPFEPSARDVQELSIDDFNEKYENQIPHTIDDIVALLADIHKDDDEEDDEDDPVAPAPAPEEEGVDDAPADDAAVPEAPAAPEQPPVPAPEVGPEEEGTAGGAAAV</sequence>
<feature type="compositionally biased region" description="Polar residues" evidence="5">
    <location>
        <begin position="68"/>
        <end position="80"/>
    </location>
</feature>
<feature type="domain" description="HMG box" evidence="6">
    <location>
        <begin position="202"/>
        <end position="266"/>
    </location>
</feature>
<feature type="compositionally biased region" description="Acidic residues" evidence="5">
    <location>
        <begin position="505"/>
        <end position="514"/>
    </location>
</feature>
<dbReference type="Gene3D" id="1.10.30.10">
    <property type="entry name" value="High mobility group box domain"/>
    <property type="match status" value="2"/>
</dbReference>
<gene>
    <name evidence="8" type="ORF">CTAYLR_007824</name>
</gene>
<evidence type="ECO:0000256" key="4">
    <source>
        <dbReference type="PROSITE-ProRule" id="PRU00267"/>
    </source>
</evidence>
<feature type="domain" description="SAP" evidence="7">
    <location>
        <begin position="420"/>
        <end position="454"/>
    </location>
</feature>
<dbReference type="PANTHER" id="PTHR48112">
    <property type="entry name" value="HIGH MOBILITY GROUP PROTEIN DSP1"/>
    <property type="match status" value="1"/>
</dbReference>